<dbReference type="EMBL" id="JAPHVQ010000003">
    <property type="protein sequence ID" value="MDE8034549.1"/>
    <property type="molecule type" value="Genomic_DNA"/>
</dbReference>
<name>A0A9X4G506_ACTEU</name>
<reference evidence="2" key="1">
    <citation type="submission" date="2022-11" db="EMBL/GenBank/DDBJ databases">
        <authorList>
            <person name="Kamali M."/>
            <person name="Peak L."/>
            <person name="Go Y.Y."/>
            <person name="Balasuriya U.B.R."/>
            <person name="Carossino M."/>
        </authorList>
    </citation>
    <scope>NUCLEOTIDE SEQUENCE</scope>
    <source>
        <strain evidence="2">4524</strain>
    </source>
</reference>
<reference evidence="2" key="2">
    <citation type="journal article" date="2023" name="Pathogens">
        <title>Pathological Features and Genomic Characterization of an Actinobacillus equuli subsp. equuli Bearing Unique Virulence-Associated Genes from an Adult Horse with Pleuropneumonia.</title>
        <authorList>
            <person name="Kamali M."/>
            <person name="Carossino M."/>
            <person name="Del Piero F."/>
            <person name="Peak L."/>
            <person name="Mitchell M.S."/>
            <person name="Willette J."/>
            <person name="Baker R."/>
            <person name="Li F."/>
            <person name="Kenez A."/>
            <person name="Balasuriya U.B.R."/>
            <person name="Go Y.Y."/>
        </authorList>
    </citation>
    <scope>NUCLEOTIDE SEQUENCE</scope>
    <source>
        <strain evidence="2">4524</strain>
    </source>
</reference>
<sequence>MNNLIKSESFISILIGMLLFSIIFIVVSRWGSHQTEKTNYIYQQQQALQIIENQLALKYAEQSCEQYIQQNHLKFKIECQANKISVSFPLGKVEITP</sequence>
<gene>
    <name evidence="2" type="ORF">OQ257_05140</name>
</gene>
<accession>A0A9X4G506</accession>
<evidence type="ECO:0000313" key="3">
    <source>
        <dbReference type="Proteomes" id="UP001142444"/>
    </source>
</evidence>
<feature type="transmembrane region" description="Helical" evidence="1">
    <location>
        <begin position="12"/>
        <end position="31"/>
    </location>
</feature>
<keyword evidence="1" id="KW-0812">Transmembrane</keyword>
<evidence type="ECO:0000313" key="2">
    <source>
        <dbReference type="EMBL" id="MDE8034549.1"/>
    </source>
</evidence>
<dbReference type="Pfam" id="PF17344">
    <property type="entry name" value="DUF5374"/>
    <property type="match status" value="1"/>
</dbReference>
<dbReference type="RefSeq" id="WP_275217680.1">
    <property type="nucleotide sequence ID" value="NZ_JAPHVQ010000003.1"/>
</dbReference>
<dbReference type="Proteomes" id="UP001142444">
    <property type="component" value="Unassembled WGS sequence"/>
</dbReference>
<proteinExistence type="predicted"/>
<dbReference type="AlphaFoldDB" id="A0A9X4G506"/>
<organism evidence="2 3">
    <name type="scientific">Actinobacillus equuli subsp. equuli</name>
    <dbReference type="NCBI Taxonomy" id="202947"/>
    <lineage>
        <taxon>Bacteria</taxon>
        <taxon>Pseudomonadati</taxon>
        <taxon>Pseudomonadota</taxon>
        <taxon>Gammaproteobacteria</taxon>
        <taxon>Pasteurellales</taxon>
        <taxon>Pasteurellaceae</taxon>
        <taxon>Actinobacillus</taxon>
    </lineage>
</organism>
<dbReference type="InterPro" id="IPR020511">
    <property type="entry name" value="Uncharacterised_HI0941"/>
</dbReference>
<keyword evidence="1" id="KW-0472">Membrane</keyword>
<comment type="caution">
    <text evidence="2">The sequence shown here is derived from an EMBL/GenBank/DDBJ whole genome shotgun (WGS) entry which is preliminary data.</text>
</comment>
<protein>
    <submittedName>
        <fullName evidence="2">DUF5374 domain-containing protein</fullName>
    </submittedName>
</protein>
<keyword evidence="1" id="KW-1133">Transmembrane helix</keyword>
<keyword evidence="3" id="KW-1185">Reference proteome</keyword>
<evidence type="ECO:0000256" key="1">
    <source>
        <dbReference type="SAM" id="Phobius"/>
    </source>
</evidence>